<dbReference type="EMBL" id="STGX01000021">
    <property type="protein sequence ID" value="THV23537.1"/>
    <property type="molecule type" value="Genomic_DNA"/>
</dbReference>
<evidence type="ECO:0000313" key="2">
    <source>
        <dbReference type="EMBL" id="THV23537.1"/>
    </source>
</evidence>
<keyword evidence="3" id="KW-1185">Reference proteome</keyword>
<gene>
    <name evidence="2" type="ORF">E9998_22325</name>
</gene>
<comment type="caution">
    <text evidence="2">The sequence shown here is derived from an EMBL/GenBank/DDBJ whole genome shotgun (WGS) entry which is preliminary data.</text>
</comment>
<dbReference type="Proteomes" id="UP000305792">
    <property type="component" value="Unassembled WGS sequence"/>
</dbReference>
<feature type="compositionally biased region" description="Acidic residues" evidence="1">
    <location>
        <begin position="89"/>
        <end position="108"/>
    </location>
</feature>
<sequence>MSDRKHAEPEAIEEIAEAVRRAGDVTADAAAYAQEADPDLYMWGAVGLPLAYGYFEAVEHVHGILERLPGALAGLATRIDQAAKAIAASDEDSANEFNTLEDETGEGN</sequence>
<dbReference type="AlphaFoldDB" id="A0A4S8P0L2"/>
<dbReference type="OrthoDB" id="5196296at2"/>
<name>A0A4S8P0L2_9ACTN</name>
<reference evidence="2 3" key="1">
    <citation type="journal article" date="2018" name="Int. J. Syst. Evol. Microbiol.">
        <title>Glycomyces paridis sp. nov., isolated from the medicinal plant Paris polyphylla.</title>
        <authorList>
            <person name="Fang X.M."/>
            <person name="Bai J.L."/>
            <person name="Su J."/>
            <person name="Zhao L.L."/>
            <person name="Liu H.Y."/>
            <person name="Ma B.P."/>
            <person name="Zhang Y.Q."/>
            <person name="Yu L.Y."/>
        </authorList>
    </citation>
    <scope>NUCLEOTIDE SEQUENCE [LARGE SCALE GENOMIC DNA]</scope>
    <source>
        <strain evidence="2 3">CPCC 204357</strain>
    </source>
</reference>
<dbReference type="RefSeq" id="WP_136531910.1">
    <property type="nucleotide sequence ID" value="NZ_STGX01000021.1"/>
</dbReference>
<protein>
    <submittedName>
        <fullName evidence="2">Uncharacterized protein</fullName>
    </submittedName>
</protein>
<organism evidence="2 3">
    <name type="scientific">Glycomyces paridis</name>
    <dbReference type="NCBI Taxonomy" id="2126555"/>
    <lineage>
        <taxon>Bacteria</taxon>
        <taxon>Bacillati</taxon>
        <taxon>Actinomycetota</taxon>
        <taxon>Actinomycetes</taxon>
        <taxon>Glycomycetales</taxon>
        <taxon>Glycomycetaceae</taxon>
        <taxon>Glycomyces</taxon>
    </lineage>
</organism>
<proteinExistence type="predicted"/>
<evidence type="ECO:0000313" key="3">
    <source>
        <dbReference type="Proteomes" id="UP000305792"/>
    </source>
</evidence>
<evidence type="ECO:0000256" key="1">
    <source>
        <dbReference type="SAM" id="MobiDB-lite"/>
    </source>
</evidence>
<accession>A0A4S8P0L2</accession>
<feature type="region of interest" description="Disordered" evidence="1">
    <location>
        <begin position="87"/>
        <end position="108"/>
    </location>
</feature>